<protein>
    <submittedName>
        <fullName evidence="1">Uncharacterized protein</fullName>
    </submittedName>
</protein>
<dbReference type="Proteomes" id="UP000783686">
    <property type="component" value="Unassembled WGS sequence"/>
</dbReference>
<proteinExistence type="predicted"/>
<comment type="caution">
    <text evidence="1">The sequence shown here is derived from an EMBL/GenBank/DDBJ whole genome shotgun (WGS) entry which is preliminary data.</text>
</comment>
<gene>
    <name evidence="1" type="ORF">BOKJ2_LOCUS4398</name>
</gene>
<accession>A0A811K977</accession>
<sequence>MVRGATTDTTITTITTQNASTAQDVRTQDALMTLDLSRPEKAKQVQLKLRKRASQLSEWSSSESEDIDIYDPMLWECFGDVNIQPSERRPQAGRPFSIIRAFPMLDRWITYQSKRWARLGIFLQAFYDWWHGSRQGIGQKYFLDLENESSKPEVDNFSVAEDEQREVEPREAVEEYPCKWQVYDSHDNDSSIESEDSDLMTLEDELWPVYKNVKDNKDIGYDTDGDLSDMELHNHKKPETQKRQIGGAPIDIQYISEDLWDRMLDNEAEFSPLAYEASAKRIEKGEKDEKARVTELQNCGRILKGTRNSTRRIKKVFK</sequence>
<dbReference type="AlphaFoldDB" id="A0A811K977"/>
<dbReference type="OrthoDB" id="10530342at2759"/>
<dbReference type="EMBL" id="CAJFCW020000002">
    <property type="protein sequence ID" value="CAG9096828.1"/>
    <property type="molecule type" value="Genomic_DNA"/>
</dbReference>
<evidence type="ECO:0000313" key="2">
    <source>
        <dbReference type="Proteomes" id="UP000614601"/>
    </source>
</evidence>
<dbReference type="Proteomes" id="UP000614601">
    <property type="component" value="Unassembled WGS sequence"/>
</dbReference>
<reference evidence="1" key="1">
    <citation type="submission" date="2020-09" db="EMBL/GenBank/DDBJ databases">
        <authorList>
            <person name="Kikuchi T."/>
        </authorList>
    </citation>
    <scope>NUCLEOTIDE SEQUENCE</scope>
    <source>
        <strain evidence="1">SH1</strain>
    </source>
</reference>
<evidence type="ECO:0000313" key="1">
    <source>
        <dbReference type="EMBL" id="CAD5212597.1"/>
    </source>
</evidence>
<organism evidence="1 2">
    <name type="scientific">Bursaphelenchus okinawaensis</name>
    <dbReference type="NCBI Taxonomy" id="465554"/>
    <lineage>
        <taxon>Eukaryota</taxon>
        <taxon>Metazoa</taxon>
        <taxon>Ecdysozoa</taxon>
        <taxon>Nematoda</taxon>
        <taxon>Chromadorea</taxon>
        <taxon>Rhabditida</taxon>
        <taxon>Tylenchina</taxon>
        <taxon>Tylenchomorpha</taxon>
        <taxon>Aphelenchoidea</taxon>
        <taxon>Aphelenchoididae</taxon>
        <taxon>Bursaphelenchus</taxon>
    </lineage>
</organism>
<keyword evidence="2" id="KW-1185">Reference proteome</keyword>
<dbReference type="EMBL" id="CAJFDH010000002">
    <property type="protein sequence ID" value="CAD5212597.1"/>
    <property type="molecule type" value="Genomic_DNA"/>
</dbReference>
<name>A0A811K977_9BILA</name>